<reference evidence="2" key="1">
    <citation type="submission" date="2022-07" db="EMBL/GenBank/DDBJ databases">
        <title>Genome Sequence of Leucocoprinus birnbaumii.</title>
        <authorList>
            <person name="Buettner E."/>
        </authorList>
    </citation>
    <scope>NUCLEOTIDE SEQUENCE</scope>
    <source>
        <strain evidence="2">VT141</strain>
    </source>
</reference>
<dbReference type="PROSITE" id="PS50231">
    <property type="entry name" value="RICIN_B_LECTIN"/>
    <property type="match status" value="1"/>
</dbReference>
<organism evidence="2 3">
    <name type="scientific">Leucocoprinus birnbaumii</name>
    <dbReference type="NCBI Taxonomy" id="56174"/>
    <lineage>
        <taxon>Eukaryota</taxon>
        <taxon>Fungi</taxon>
        <taxon>Dikarya</taxon>
        <taxon>Basidiomycota</taxon>
        <taxon>Agaricomycotina</taxon>
        <taxon>Agaricomycetes</taxon>
        <taxon>Agaricomycetidae</taxon>
        <taxon>Agaricales</taxon>
        <taxon>Agaricineae</taxon>
        <taxon>Agaricaceae</taxon>
        <taxon>Leucocoprinus</taxon>
    </lineage>
</organism>
<dbReference type="Pfam" id="PF14200">
    <property type="entry name" value="RicinB_lectin_2"/>
    <property type="match status" value="1"/>
</dbReference>
<dbReference type="Proteomes" id="UP001213000">
    <property type="component" value="Unassembled WGS sequence"/>
</dbReference>
<dbReference type="SUPFAM" id="SSF50370">
    <property type="entry name" value="Ricin B-like lectins"/>
    <property type="match status" value="1"/>
</dbReference>
<evidence type="ECO:0000313" key="3">
    <source>
        <dbReference type="Proteomes" id="UP001213000"/>
    </source>
</evidence>
<protein>
    <recommendedName>
        <fullName evidence="1">Ricin B lectin domain-containing protein</fullName>
    </recommendedName>
</protein>
<proteinExistence type="predicted"/>
<feature type="domain" description="Ricin B lectin" evidence="1">
    <location>
        <begin position="8"/>
        <end position="78"/>
    </location>
</feature>
<keyword evidence="3" id="KW-1185">Reference proteome</keyword>
<evidence type="ECO:0000313" key="2">
    <source>
        <dbReference type="EMBL" id="KAJ3576322.1"/>
    </source>
</evidence>
<dbReference type="Gene3D" id="2.80.10.50">
    <property type="match status" value="1"/>
</dbReference>
<gene>
    <name evidence="2" type="ORF">NP233_g490</name>
</gene>
<sequence length="142" mass="16118">MSAQIVSGQTYKITNVKSGNVVDLSGLDNHTIIGYPYHSGKNQQWKFEWVGDAWTIQSVSSGQYIGTEGSNFANGTQLVSVTSPFKWDIWHDEANQNAFRFYIHDTRFNWDSSDYGDTTPGRHIILWTNWSGVHQTWTVDAP</sequence>
<comment type="caution">
    <text evidence="2">The sequence shown here is derived from an EMBL/GenBank/DDBJ whole genome shotgun (WGS) entry which is preliminary data.</text>
</comment>
<dbReference type="InterPro" id="IPR000772">
    <property type="entry name" value="Ricin_B_lectin"/>
</dbReference>
<accession>A0AAD5W2R1</accession>
<evidence type="ECO:0000259" key="1">
    <source>
        <dbReference type="Pfam" id="PF14200"/>
    </source>
</evidence>
<name>A0AAD5W2R1_9AGAR</name>
<dbReference type="CDD" id="cd23422">
    <property type="entry name" value="beta-trefoil_Ricin_MPL_CNL"/>
    <property type="match status" value="1"/>
</dbReference>
<dbReference type="InterPro" id="IPR035992">
    <property type="entry name" value="Ricin_B-like_lectins"/>
</dbReference>
<dbReference type="AlphaFoldDB" id="A0AAD5W2R1"/>
<dbReference type="EMBL" id="JANIEX010000014">
    <property type="protein sequence ID" value="KAJ3576322.1"/>
    <property type="molecule type" value="Genomic_DNA"/>
</dbReference>